<dbReference type="AlphaFoldDB" id="S4PE95"/>
<keyword evidence="1" id="KW-1133">Transmembrane helix</keyword>
<keyword evidence="1" id="KW-0472">Membrane</keyword>
<feature type="transmembrane region" description="Helical" evidence="1">
    <location>
        <begin position="21"/>
        <end position="39"/>
    </location>
</feature>
<evidence type="ECO:0000256" key="1">
    <source>
        <dbReference type="SAM" id="Phobius"/>
    </source>
</evidence>
<reference evidence="2" key="1">
    <citation type="journal article" date="2013" name="BMC Genomics">
        <title>Unscrambling butterfly oogenesis.</title>
        <authorList>
            <person name="Carter J.M."/>
            <person name="Baker S.C."/>
            <person name="Pink R."/>
            <person name="Carter D.R."/>
            <person name="Collins A."/>
            <person name="Tomlin J."/>
            <person name="Gibbs M."/>
            <person name="Breuker C.J."/>
        </authorList>
    </citation>
    <scope>NUCLEOTIDE SEQUENCE</scope>
    <source>
        <tissue evidence="2">Ovary</tissue>
    </source>
</reference>
<reference evidence="2" key="2">
    <citation type="submission" date="2013-05" db="EMBL/GenBank/DDBJ databases">
        <authorList>
            <person name="Carter J.-M."/>
            <person name="Baker S.C."/>
            <person name="Pink R."/>
            <person name="Carter D.R.F."/>
            <person name="Collins A."/>
            <person name="Tomlin J."/>
            <person name="Gibbs M."/>
            <person name="Breuker C.J."/>
        </authorList>
    </citation>
    <scope>NUCLEOTIDE SEQUENCE</scope>
    <source>
        <tissue evidence="2">Ovary</tissue>
    </source>
</reference>
<accession>S4PE95</accession>
<organism evidence="2">
    <name type="scientific">Pararge aegeria</name>
    <name type="common">speckled wood butterfly</name>
    <dbReference type="NCBI Taxonomy" id="116150"/>
    <lineage>
        <taxon>Eukaryota</taxon>
        <taxon>Metazoa</taxon>
        <taxon>Ecdysozoa</taxon>
        <taxon>Arthropoda</taxon>
        <taxon>Hexapoda</taxon>
        <taxon>Insecta</taxon>
        <taxon>Pterygota</taxon>
        <taxon>Neoptera</taxon>
        <taxon>Endopterygota</taxon>
        <taxon>Lepidoptera</taxon>
        <taxon>Glossata</taxon>
        <taxon>Ditrysia</taxon>
        <taxon>Papilionoidea</taxon>
        <taxon>Nymphalidae</taxon>
        <taxon>Satyrinae</taxon>
        <taxon>Satyrini</taxon>
        <taxon>Parargina</taxon>
        <taxon>Pararge</taxon>
    </lineage>
</organism>
<name>S4PE95_9NEOP</name>
<feature type="transmembrane region" description="Helical" evidence="1">
    <location>
        <begin position="45"/>
        <end position="66"/>
    </location>
</feature>
<protein>
    <submittedName>
        <fullName evidence="2">Uncharacterized protein</fullName>
    </submittedName>
</protein>
<dbReference type="EMBL" id="GAIX01001674">
    <property type="protein sequence ID" value="JAA90886.1"/>
    <property type="molecule type" value="Transcribed_RNA"/>
</dbReference>
<keyword evidence="1" id="KW-0812">Transmembrane</keyword>
<proteinExistence type="predicted"/>
<evidence type="ECO:0000313" key="2">
    <source>
        <dbReference type="EMBL" id="JAA90886.1"/>
    </source>
</evidence>
<sequence>MRVPKGYYKRIVNSLIRQFFLLIRPGFPCFTIYLVHFWLFCMFNWDLRVLTGLALFFDIISSVVVASHCE</sequence>